<dbReference type="AlphaFoldDB" id="A0A562TBQ2"/>
<gene>
    <name evidence="4" type="ORF">LX66_0306</name>
</gene>
<reference evidence="4 5" key="1">
    <citation type="journal article" date="2013" name="Stand. Genomic Sci.">
        <title>Genomic Encyclopedia of Type Strains, Phase I: The one thousand microbial genomes (KMG-I) project.</title>
        <authorList>
            <person name="Kyrpides N.C."/>
            <person name="Woyke T."/>
            <person name="Eisen J.A."/>
            <person name="Garrity G."/>
            <person name="Lilburn T.G."/>
            <person name="Beck B.J."/>
            <person name="Whitman W.B."/>
            <person name="Hugenholtz P."/>
            <person name="Klenk H.P."/>
        </authorList>
    </citation>
    <scope>NUCLEOTIDE SEQUENCE [LARGE SCALE GENOMIC DNA]</scope>
    <source>
        <strain evidence="4 5">DSM 13484</strain>
    </source>
</reference>
<evidence type="ECO:0000256" key="2">
    <source>
        <dbReference type="ARBA" id="ARBA00022679"/>
    </source>
</evidence>
<proteinExistence type="predicted"/>
<protein>
    <submittedName>
        <fullName evidence="4">Methyltransferase family protein</fullName>
    </submittedName>
</protein>
<dbReference type="PANTHER" id="PTHR43861">
    <property type="entry name" value="TRANS-ACONITATE 2-METHYLTRANSFERASE-RELATED"/>
    <property type="match status" value="1"/>
</dbReference>
<evidence type="ECO:0000256" key="1">
    <source>
        <dbReference type="ARBA" id="ARBA00022603"/>
    </source>
</evidence>
<keyword evidence="2 4" id="KW-0808">Transferase</keyword>
<dbReference type="EMBL" id="VLLG01000002">
    <property type="protein sequence ID" value="TWI90945.1"/>
    <property type="molecule type" value="Genomic_DNA"/>
</dbReference>
<dbReference type="SUPFAM" id="SSF53335">
    <property type="entry name" value="S-adenosyl-L-methionine-dependent methyltransferases"/>
    <property type="match status" value="1"/>
</dbReference>
<name>A0A562TBQ2_CHIJA</name>
<organism evidence="4 5">
    <name type="scientific">Chitinophaga japonensis</name>
    <name type="common">Flexibacter japonensis</name>
    <dbReference type="NCBI Taxonomy" id="104662"/>
    <lineage>
        <taxon>Bacteria</taxon>
        <taxon>Pseudomonadati</taxon>
        <taxon>Bacteroidota</taxon>
        <taxon>Chitinophagia</taxon>
        <taxon>Chitinophagales</taxon>
        <taxon>Chitinophagaceae</taxon>
        <taxon>Chitinophaga</taxon>
    </lineage>
</organism>
<dbReference type="Pfam" id="PF13649">
    <property type="entry name" value="Methyltransf_25"/>
    <property type="match status" value="1"/>
</dbReference>
<dbReference type="InterPro" id="IPR041698">
    <property type="entry name" value="Methyltransf_25"/>
</dbReference>
<dbReference type="GO" id="GO:0008168">
    <property type="term" value="F:methyltransferase activity"/>
    <property type="evidence" value="ECO:0007669"/>
    <property type="project" value="UniProtKB-KW"/>
</dbReference>
<evidence type="ECO:0000313" key="5">
    <source>
        <dbReference type="Proteomes" id="UP000316778"/>
    </source>
</evidence>
<dbReference type="CDD" id="cd02440">
    <property type="entry name" value="AdoMet_MTases"/>
    <property type="match status" value="1"/>
</dbReference>
<dbReference type="Gene3D" id="3.40.50.150">
    <property type="entry name" value="Vaccinia Virus protein VP39"/>
    <property type="match status" value="1"/>
</dbReference>
<dbReference type="GO" id="GO:0032259">
    <property type="term" value="P:methylation"/>
    <property type="evidence" value="ECO:0007669"/>
    <property type="project" value="UniProtKB-KW"/>
</dbReference>
<evidence type="ECO:0000313" key="4">
    <source>
        <dbReference type="EMBL" id="TWI90945.1"/>
    </source>
</evidence>
<comment type="caution">
    <text evidence="4">The sequence shown here is derived from an EMBL/GenBank/DDBJ whole genome shotgun (WGS) entry which is preliminary data.</text>
</comment>
<dbReference type="InterPro" id="IPR029063">
    <property type="entry name" value="SAM-dependent_MTases_sf"/>
</dbReference>
<keyword evidence="1 4" id="KW-0489">Methyltransferase</keyword>
<keyword evidence="5" id="KW-1185">Reference proteome</keyword>
<dbReference type="PANTHER" id="PTHR43861:SF1">
    <property type="entry name" value="TRANS-ACONITATE 2-METHYLTRANSFERASE"/>
    <property type="match status" value="1"/>
</dbReference>
<dbReference type="Proteomes" id="UP000316778">
    <property type="component" value="Unassembled WGS sequence"/>
</dbReference>
<accession>A0A562TBQ2</accession>
<sequence length="241" mass="27128">MQICRQDKRKLLLGNSKWGLPTPARQSDSFRFSLHLLEDSANMENEKNNAFKAYNVIADWFSENRYQGVMEQAYLDSLVEITGKGADVLDLGCGTGAPIMRYLLSKGMQVTGVDASYRMLDIAKKNLPSADFVQADMRRLSLSRKFDAIIAWHSLFHLPPEDQPPMFQVFKSHLNSKGVLLFTSGTAYGETWVMNGGINLFHGSLDTHQYQSLLEAHGFRILLYREGDPACGNANVWMAQL</sequence>
<evidence type="ECO:0000259" key="3">
    <source>
        <dbReference type="Pfam" id="PF13649"/>
    </source>
</evidence>
<feature type="domain" description="Methyltransferase" evidence="3">
    <location>
        <begin position="88"/>
        <end position="178"/>
    </location>
</feature>